<dbReference type="HOGENOM" id="CLU_361373_0_0_1"/>
<keyword evidence="2 4" id="KW-0689">Ribosomal protein</keyword>
<dbReference type="GO" id="GO:0006412">
    <property type="term" value="P:translation"/>
    <property type="evidence" value="ECO:0007669"/>
    <property type="project" value="InterPro"/>
</dbReference>
<reference evidence="7 8" key="1">
    <citation type="journal article" date="2013" name="Nat. Commun.">
        <title>The evolution and pathogenic mechanisms of the rice sheath blight pathogen.</title>
        <authorList>
            <person name="Zheng A."/>
            <person name="Lin R."/>
            <person name="Xu L."/>
            <person name="Qin P."/>
            <person name="Tang C."/>
            <person name="Ai P."/>
            <person name="Zhang D."/>
            <person name="Liu Y."/>
            <person name="Sun Z."/>
            <person name="Feng H."/>
            <person name="Wang Y."/>
            <person name="Chen Y."/>
            <person name="Liang X."/>
            <person name="Fu R."/>
            <person name="Li Q."/>
            <person name="Zhang J."/>
            <person name="Yu X."/>
            <person name="Xie Z."/>
            <person name="Ding L."/>
            <person name="Guan P."/>
            <person name="Tang J."/>
            <person name="Liang Y."/>
            <person name="Wang S."/>
            <person name="Deng Q."/>
            <person name="Li S."/>
            <person name="Zhu J."/>
            <person name="Wang L."/>
            <person name="Liu H."/>
            <person name="Li P."/>
        </authorList>
    </citation>
    <scope>NUCLEOTIDE SEQUENCE [LARGE SCALE GENOMIC DNA]</scope>
    <source>
        <strain evidence="8">AG-1 IA</strain>
    </source>
</reference>
<dbReference type="PANTHER" id="PTHR11759">
    <property type="entry name" value="40S RIBOSOMAL PROTEIN S14/30S RIBOSOMAL PROTEIN S11"/>
    <property type="match status" value="1"/>
</dbReference>
<keyword evidence="6" id="KW-1133">Transmembrane helix</keyword>
<keyword evidence="6" id="KW-0472">Membrane</keyword>
<feature type="region of interest" description="Disordered" evidence="5">
    <location>
        <begin position="755"/>
        <end position="774"/>
    </location>
</feature>
<comment type="similarity">
    <text evidence="1 4">Belongs to the universal ribosomal protein uS11 family.</text>
</comment>
<dbReference type="EMBL" id="AFRT01003049">
    <property type="protein sequence ID" value="ELU36804.1"/>
    <property type="molecule type" value="Genomic_DNA"/>
</dbReference>
<gene>
    <name evidence="7" type="ORF">AG1IA_09171</name>
</gene>
<feature type="transmembrane region" description="Helical" evidence="6">
    <location>
        <begin position="352"/>
        <end position="373"/>
    </location>
</feature>
<proteinExistence type="inferred from homology"/>
<dbReference type="PROSITE" id="PS00054">
    <property type="entry name" value="RIBOSOMAL_S11"/>
    <property type="match status" value="1"/>
</dbReference>
<dbReference type="Gene3D" id="3.30.420.80">
    <property type="entry name" value="Ribosomal protein S11"/>
    <property type="match status" value="1"/>
</dbReference>
<evidence type="ECO:0000256" key="3">
    <source>
        <dbReference type="ARBA" id="ARBA00023274"/>
    </source>
</evidence>
<dbReference type="NCBIfam" id="NF007176">
    <property type="entry name" value="PRK09607.1"/>
    <property type="match status" value="1"/>
</dbReference>
<feature type="region of interest" description="Disordered" evidence="5">
    <location>
        <begin position="475"/>
        <end position="520"/>
    </location>
</feature>
<evidence type="ECO:0000256" key="1">
    <source>
        <dbReference type="ARBA" id="ARBA00006194"/>
    </source>
</evidence>
<dbReference type="GO" id="GO:0005840">
    <property type="term" value="C:ribosome"/>
    <property type="evidence" value="ECO:0007669"/>
    <property type="project" value="UniProtKB-KW"/>
</dbReference>
<protein>
    <submittedName>
        <fullName evidence="7">40S ribosomal protein S14</fullName>
    </submittedName>
</protein>
<dbReference type="Proteomes" id="UP000011668">
    <property type="component" value="Unassembled WGS sequence"/>
</dbReference>
<dbReference type="Pfam" id="PF00411">
    <property type="entry name" value="Ribosomal_S11"/>
    <property type="match status" value="1"/>
</dbReference>
<feature type="region of interest" description="Disordered" evidence="5">
    <location>
        <begin position="322"/>
        <end position="341"/>
    </location>
</feature>
<dbReference type="GO" id="GO:0003735">
    <property type="term" value="F:structural constituent of ribosome"/>
    <property type="evidence" value="ECO:0007669"/>
    <property type="project" value="InterPro"/>
</dbReference>
<dbReference type="InterPro" id="IPR036967">
    <property type="entry name" value="Ribosomal_uS11_sf"/>
</dbReference>
<feature type="compositionally biased region" description="Basic residues" evidence="5">
    <location>
        <begin position="765"/>
        <end position="774"/>
    </location>
</feature>
<comment type="caution">
    <text evidence="7">The sequence shown here is derived from an EMBL/GenBank/DDBJ whole genome shotgun (WGS) entry which is preliminary data.</text>
</comment>
<dbReference type="FunFam" id="3.30.420.80:FF:000002">
    <property type="entry name" value="40S ribosomal protein S14"/>
    <property type="match status" value="1"/>
</dbReference>
<keyword evidence="6" id="KW-0812">Transmembrane</keyword>
<dbReference type="HAMAP" id="MF_01310">
    <property type="entry name" value="Ribosomal_uS11"/>
    <property type="match status" value="1"/>
</dbReference>
<evidence type="ECO:0000256" key="4">
    <source>
        <dbReference type="RuleBase" id="RU003629"/>
    </source>
</evidence>
<evidence type="ECO:0000256" key="6">
    <source>
        <dbReference type="SAM" id="Phobius"/>
    </source>
</evidence>
<organism evidence="7 8">
    <name type="scientific">Thanatephorus cucumeris (strain AG1-IA)</name>
    <name type="common">Rice sheath blight fungus</name>
    <name type="synonym">Rhizoctonia solani</name>
    <dbReference type="NCBI Taxonomy" id="983506"/>
    <lineage>
        <taxon>Eukaryota</taxon>
        <taxon>Fungi</taxon>
        <taxon>Dikarya</taxon>
        <taxon>Basidiomycota</taxon>
        <taxon>Agaricomycotina</taxon>
        <taxon>Agaricomycetes</taxon>
        <taxon>Cantharellales</taxon>
        <taxon>Ceratobasidiaceae</taxon>
        <taxon>Rhizoctonia</taxon>
        <taxon>Rhizoctonia solani AG-1</taxon>
    </lineage>
</organism>
<keyword evidence="3 4" id="KW-0687">Ribonucleoprotein</keyword>
<evidence type="ECO:0000313" key="7">
    <source>
        <dbReference type="EMBL" id="ELU36804.1"/>
    </source>
</evidence>
<dbReference type="OrthoDB" id="3265815at2759"/>
<evidence type="ECO:0000256" key="2">
    <source>
        <dbReference type="ARBA" id="ARBA00022980"/>
    </source>
</evidence>
<name>L8WKD2_THACA</name>
<dbReference type="AlphaFoldDB" id="L8WKD2"/>
<sequence>MSTNSQTAPLGSCPVSVSSRFNLDSWDMHDADVLFLTPDQVFFYAHQSTILSHSTNGFGGLLADGASYNTTEEVDTNQPMSESHFSSEPRLVVVNIPSDIFNVVLLALYRFPIHEYSPSSHTLRETIPALVNLGCDPSAIASPRSELYGLLLKSAAVDSLSMYAVAAQCYFEALAVSVSALTLRISLDQITDDLALQMGPIYLRRLFFLHLGRADALRRIILPLPNLHPPEESTRCSIDAQKGILRAWTLASAYMIAQNHPGDIQDMVSLLGTHVECTTCGRSLQERISRLVHDWSTPSGFWYSLSWYIHCLASDDRQPILPMSSSTSTPAPTPSFDPSPTQPLWAPPNRGIYTYSFLGGMGLISFIVLIFVARAYSRRRRFAARVQRALDAGRLDPALVEEIRNLPSGALYFTPSSRKKLRIRPVMYEVYLGDPESKGSSFSGNEKVEGTIDWTKITVSRNKRPIAASKLIPKAEDQVQTSTMPPTEPGSAPRRSRLNFMSSVSPPTRSEATAQPVTNADPSPLTIQAPLAPPPGSLALSVFIAMPSPSSRLSRAKLDGEEVVPDVCLGVTPSDNTRIQKEETPRECVKHELNVLEVTILTNKYKPGLRAWHVNPKCKEQDPDPPKKGKVPKEEAVASLGPQVAEGELVFGVAHIYASFNDTFVHVTDLSGKETVTRVTGGMKVKADRDESSPYAAMLAAQDVATRCKEVGITALHIKLRATGGTGTKTPGPGAQSALRALARSGMRIGRIEDVTPVPTDSTRRKGGRRGRRL</sequence>
<dbReference type="InterPro" id="IPR001971">
    <property type="entry name" value="Ribosomal_uS11"/>
</dbReference>
<accession>L8WKD2</accession>
<keyword evidence="8" id="KW-1185">Reference proteome</keyword>
<evidence type="ECO:0000256" key="5">
    <source>
        <dbReference type="SAM" id="MobiDB-lite"/>
    </source>
</evidence>
<feature type="compositionally biased region" description="Polar residues" evidence="5">
    <location>
        <begin position="499"/>
        <end position="520"/>
    </location>
</feature>
<dbReference type="STRING" id="983506.L8WKD2"/>
<dbReference type="SUPFAM" id="SSF53137">
    <property type="entry name" value="Translational machinery components"/>
    <property type="match status" value="1"/>
</dbReference>
<dbReference type="InterPro" id="IPR018102">
    <property type="entry name" value="Ribosomal_uS11_CS"/>
</dbReference>
<dbReference type="GO" id="GO:1990904">
    <property type="term" value="C:ribonucleoprotein complex"/>
    <property type="evidence" value="ECO:0007669"/>
    <property type="project" value="UniProtKB-KW"/>
</dbReference>
<evidence type="ECO:0000313" key="8">
    <source>
        <dbReference type="Proteomes" id="UP000011668"/>
    </source>
</evidence>
<feature type="compositionally biased region" description="Pro residues" evidence="5">
    <location>
        <begin position="331"/>
        <end position="341"/>
    </location>
</feature>